<evidence type="ECO:0000313" key="1">
    <source>
        <dbReference type="Proteomes" id="UP000095282"/>
    </source>
</evidence>
<dbReference type="eggNOG" id="ENOG502TCUW">
    <property type="taxonomic scope" value="Eukaryota"/>
</dbReference>
<keyword evidence="1" id="KW-1185">Reference proteome</keyword>
<organism evidence="1 2">
    <name type="scientific">Caenorhabditis tropicalis</name>
    <dbReference type="NCBI Taxonomy" id="1561998"/>
    <lineage>
        <taxon>Eukaryota</taxon>
        <taxon>Metazoa</taxon>
        <taxon>Ecdysozoa</taxon>
        <taxon>Nematoda</taxon>
        <taxon>Chromadorea</taxon>
        <taxon>Rhabditida</taxon>
        <taxon>Rhabditina</taxon>
        <taxon>Rhabditomorpha</taxon>
        <taxon>Rhabditoidea</taxon>
        <taxon>Rhabditidae</taxon>
        <taxon>Peloderinae</taxon>
        <taxon>Caenorhabditis</taxon>
    </lineage>
</organism>
<evidence type="ECO:0000313" key="2">
    <source>
        <dbReference type="WBParaSite" id="Csp11.Scaffold574.g4339.t1"/>
    </source>
</evidence>
<dbReference type="AlphaFoldDB" id="A0A1I7TBK5"/>
<dbReference type="WBParaSite" id="Csp11.Scaffold574.g4339.t1">
    <property type="protein sequence ID" value="Csp11.Scaffold574.g4339.t1"/>
    <property type="gene ID" value="Csp11.Scaffold574.g4339"/>
</dbReference>
<name>A0A1I7TBK5_9PELO</name>
<accession>A0A1I7TBK5</accession>
<protein>
    <submittedName>
        <fullName evidence="2">C2H2-type domain-containing protein</fullName>
    </submittedName>
</protein>
<proteinExistence type="predicted"/>
<dbReference type="Proteomes" id="UP000095282">
    <property type="component" value="Unplaced"/>
</dbReference>
<sequence>MDDATEQVILDRLGIYGYEENQFHLKVKNPDDVVVPALRQRSTCDRCLINCPTERARLWHQFVHVKAYNGFLSGKTYLEMPPFDYYCPCPNSTCHMKFEDFIDAKFHYMMDHKGLQLFCCGTRFPRYGDALKHIMENHGLKWPKEEHDVGNLQPVYVCNCHQRAWPSRPEYTAHLQGKIHKCPDPVCKVFFQENEPAITHFFEVHYKHLVLDTRYVLLHYKAFEMHQEKHAERCNIFAPVIPCDCNHQFVYCYHQRDLLLRLLPVFREALEHIEREAPYSEMPEDVCNIYRTMLIVLADVHDRLLHEKYANYQRTCSLKHSKFARTQVAKILIGVIEYFANIM</sequence>
<reference evidence="2" key="1">
    <citation type="submission" date="2016-11" db="UniProtKB">
        <authorList>
            <consortium name="WormBaseParasite"/>
        </authorList>
    </citation>
    <scope>IDENTIFICATION</scope>
</reference>